<feature type="compositionally biased region" description="Basic residues" evidence="1">
    <location>
        <begin position="141"/>
        <end position="157"/>
    </location>
</feature>
<reference evidence="3" key="1">
    <citation type="submission" date="2025-08" db="UniProtKB">
        <authorList>
            <consortium name="RefSeq"/>
        </authorList>
    </citation>
    <scope>IDENTIFICATION</scope>
    <source>
        <tissue evidence="3">Seedling</tissue>
    </source>
</reference>
<proteinExistence type="predicted"/>
<protein>
    <submittedName>
        <fullName evidence="3">Uncharacterized protein LOC132803173</fullName>
    </submittedName>
</protein>
<dbReference type="Proteomes" id="UP001652623">
    <property type="component" value="Chromosome 3"/>
</dbReference>
<gene>
    <name evidence="3" type="primary">LOC132803173</name>
</gene>
<feature type="region of interest" description="Disordered" evidence="1">
    <location>
        <begin position="92"/>
        <end position="157"/>
    </location>
</feature>
<evidence type="ECO:0000313" key="3">
    <source>
        <dbReference type="RefSeq" id="XP_060671429.1"/>
    </source>
</evidence>
<dbReference type="RefSeq" id="XP_060671429.1">
    <property type="nucleotide sequence ID" value="XM_060815446.1"/>
</dbReference>
<dbReference type="Pfam" id="PF14223">
    <property type="entry name" value="Retrotran_gag_2"/>
    <property type="match status" value="1"/>
</dbReference>
<name>A0ABM4A3X0_ZIZJJ</name>
<feature type="compositionally biased region" description="Basic residues" evidence="1">
    <location>
        <begin position="117"/>
        <end position="131"/>
    </location>
</feature>
<feature type="compositionally biased region" description="Basic and acidic residues" evidence="1">
    <location>
        <begin position="92"/>
        <end position="115"/>
    </location>
</feature>
<dbReference type="GeneID" id="132803173"/>
<accession>A0ABM4A3X0</accession>
<evidence type="ECO:0000256" key="1">
    <source>
        <dbReference type="SAM" id="MobiDB-lite"/>
    </source>
</evidence>
<sequence>MIQTLDGMFAKNSSTARQAAIGALMNTRMTGGSVQDHCLKMMAHISTAEVMGAKLEQEMKIDMILESLLNSFSQFKMNYNMNKLKLTPVESMHELESAERSLGKQESAYHAESSSKPKGKPKGGKKNKKQNRTGPAVKPAAMKKPKGKCFKCGQKGH</sequence>
<keyword evidence="2" id="KW-1185">Reference proteome</keyword>
<evidence type="ECO:0000313" key="2">
    <source>
        <dbReference type="Proteomes" id="UP001652623"/>
    </source>
</evidence>
<organism evidence="2 3">
    <name type="scientific">Ziziphus jujuba</name>
    <name type="common">Chinese jujube</name>
    <name type="synonym">Ziziphus sativa</name>
    <dbReference type="NCBI Taxonomy" id="326968"/>
    <lineage>
        <taxon>Eukaryota</taxon>
        <taxon>Viridiplantae</taxon>
        <taxon>Streptophyta</taxon>
        <taxon>Embryophyta</taxon>
        <taxon>Tracheophyta</taxon>
        <taxon>Spermatophyta</taxon>
        <taxon>Magnoliopsida</taxon>
        <taxon>eudicotyledons</taxon>
        <taxon>Gunneridae</taxon>
        <taxon>Pentapetalae</taxon>
        <taxon>rosids</taxon>
        <taxon>fabids</taxon>
        <taxon>Rosales</taxon>
        <taxon>Rhamnaceae</taxon>
        <taxon>Paliureae</taxon>
        <taxon>Ziziphus</taxon>
    </lineage>
</organism>